<reference evidence="7" key="2">
    <citation type="submission" date="2017-10" db="EMBL/GenBank/DDBJ databases">
        <title>Ladona fulva Genome sequencing and assembly.</title>
        <authorList>
            <person name="Murali S."/>
            <person name="Richards S."/>
            <person name="Bandaranaike D."/>
            <person name="Bellair M."/>
            <person name="Blankenburg K."/>
            <person name="Chao H."/>
            <person name="Dinh H."/>
            <person name="Doddapaneni H."/>
            <person name="Dugan-Rocha S."/>
            <person name="Elkadiri S."/>
            <person name="Gnanaolivu R."/>
            <person name="Hernandez B."/>
            <person name="Skinner E."/>
            <person name="Javaid M."/>
            <person name="Lee S."/>
            <person name="Li M."/>
            <person name="Ming W."/>
            <person name="Munidasa M."/>
            <person name="Muniz J."/>
            <person name="Nguyen L."/>
            <person name="Hughes D."/>
            <person name="Osuji N."/>
            <person name="Pu L.-L."/>
            <person name="Puazo M."/>
            <person name="Qu C."/>
            <person name="Quiroz J."/>
            <person name="Raj R."/>
            <person name="Weissenberger G."/>
            <person name="Xin Y."/>
            <person name="Zou X."/>
            <person name="Han Y."/>
            <person name="Worley K."/>
            <person name="Muzny D."/>
            <person name="Gibbs R."/>
        </authorList>
    </citation>
    <scope>NUCLEOTIDE SEQUENCE</scope>
    <source>
        <strain evidence="7">Sampled in the wild</strain>
    </source>
</reference>
<name>A0A8K0NZH3_LADFU</name>
<evidence type="ECO:0000313" key="7">
    <source>
        <dbReference type="EMBL" id="KAG8230150.1"/>
    </source>
</evidence>
<dbReference type="PANTHER" id="PTHR15922:SF2">
    <property type="entry name" value="NBAS SUBUNIT OF NRZ TETHERING COMPLEX"/>
    <property type="match status" value="1"/>
</dbReference>
<proteinExistence type="predicted"/>
<dbReference type="GO" id="GO:0015031">
    <property type="term" value="P:protein transport"/>
    <property type="evidence" value="ECO:0007669"/>
    <property type="project" value="UniProtKB-KW"/>
</dbReference>
<keyword evidence="8" id="KW-1185">Reference proteome</keyword>
<evidence type="ECO:0000256" key="2">
    <source>
        <dbReference type="ARBA" id="ARBA00022448"/>
    </source>
</evidence>
<feature type="non-terminal residue" evidence="7">
    <location>
        <position position="1357"/>
    </location>
</feature>
<evidence type="ECO:0000256" key="1">
    <source>
        <dbReference type="ARBA" id="ARBA00004240"/>
    </source>
</evidence>
<evidence type="ECO:0000259" key="6">
    <source>
        <dbReference type="Pfam" id="PF08314"/>
    </source>
</evidence>
<evidence type="ECO:0000256" key="3">
    <source>
        <dbReference type="ARBA" id="ARBA00022824"/>
    </source>
</evidence>
<organism evidence="7 8">
    <name type="scientific">Ladona fulva</name>
    <name type="common">Scarce chaser dragonfly</name>
    <name type="synonym">Libellula fulva</name>
    <dbReference type="NCBI Taxonomy" id="123851"/>
    <lineage>
        <taxon>Eukaryota</taxon>
        <taxon>Metazoa</taxon>
        <taxon>Ecdysozoa</taxon>
        <taxon>Arthropoda</taxon>
        <taxon>Hexapoda</taxon>
        <taxon>Insecta</taxon>
        <taxon>Pterygota</taxon>
        <taxon>Palaeoptera</taxon>
        <taxon>Odonata</taxon>
        <taxon>Epiprocta</taxon>
        <taxon>Anisoptera</taxon>
        <taxon>Libelluloidea</taxon>
        <taxon>Libellulidae</taxon>
        <taxon>Ladona</taxon>
    </lineage>
</organism>
<dbReference type="GO" id="GO:0000149">
    <property type="term" value="F:SNARE binding"/>
    <property type="evidence" value="ECO:0007669"/>
    <property type="project" value="TreeGrafter"/>
</dbReference>
<feature type="domain" description="Sec39" evidence="6">
    <location>
        <begin position="408"/>
        <end position="727"/>
    </location>
</feature>
<feature type="domain" description="Sec39" evidence="6">
    <location>
        <begin position="104"/>
        <end position="339"/>
    </location>
</feature>
<evidence type="ECO:0000256" key="5">
    <source>
        <dbReference type="SAM" id="MobiDB-lite"/>
    </source>
</evidence>
<dbReference type="Pfam" id="PF08314">
    <property type="entry name" value="Sec39"/>
    <property type="match status" value="2"/>
</dbReference>
<sequence length="1357" mass="156363">MEVSQSESPKRKDLQKTNMKIPPKDDDDSLTMEEKWENYLYEKVKKHFSKEELREVIEYRQILLQYKDRLSTYKIILADPRNHENQFNASFYEKFRAVPVMISTLEFARQGNSASVESMFTYHGKDILDYWLLMLSNFPETINPYEYSSLLPECDPDGKVFTWDQKLIRKKDWSEADDMKKDEGKLPSNVLNILFEEGDHLMKFVSDHLTSDMLTAWYIERACQIELRSKMVDYAIILVKMGRERNVKGLESLHNELLTLETLVYEAGFEEISLSNLQNKNKLEKAKLLMQKSTESTFVHDIKCLLLPFLVRSEKESKGSLKKLLHDYLIDLSSRDLRLPLQLFKYFSTEQPAPSLISSLDEVTSLALDCLYSYPEADQLDVAFQILECLPERGFGSQSHQSLELHERVDELESHLSCAEIFQRNGILMPLTYIRQVQYEHDTVYGLLLKLSRSIIKKALTATQVEWNYLLNDILDLQSKAFSIIDFETCIEIYVSALLSSGLGFNIKSASDYLQCSREMGSNKRVSYDKSVQLILKSSREYFDSSSDVYDSYMTLAKSCLQLILDQNDEIEEELDLIEALHILTEFGVNMLPLQVRLFPNKLKLVENCLHSNSDAYKRSVSLLKLAKTLRVEREDPRLRDGKVLSLIAERALEEKDYKYCAKTCQNIMDQSYSSGWEITYRLGQCHEFRDTKLRMKLISFALQHCNADMIENLVNIRSRIEVEVLSEYIGSKFAKEKSPDNIPKHRTEPIEIQKDENLNQSGLYQTLSLSAEALKEKTNALMKNLGSENMWRNTLSWLRPIQDYKTEEENDSGNEDFSQQGFHSFYGSLHSEFHVSVLSSRYNKYSSPDLSNTSLELLQILSRISWLEQGINEGTSNSINTDVIVKLSELLLPEDCVLGISHLLSLNDPKLANSCFSHLKTKTEVSLQLAMLFYCLKIAISVTPIKRRHEMYLHDPNMLMQYVFGLKKNLPASNEYNMDRLEYYHSLLVDHLQERQLSALGYGIHLQRFNYDSTYQQDTIVGLALTDDRAAFQFALDLATRHHVPEEKLVAAYVSTIFLSDRLSLDELKSRLSDPKLVEKMKASPGGVVNNLSAYVYPMLDGKDYEKLQFYFDTLVELMENDETLQFTVEDVTLSPQEHIKLLKNVVATNSGIDYKNLIKNPNEILEAVSPALTVENLETIAHLLKCLPPSLKCSVQIGNLYCLWVKKFFFQEMGDDVQSAEQELMQYVFGLKKNLPASNEYNMDRLEYYHSLLVDHLQERQLSALGYGIHLQRFNYDSTYQQDTIVGLALTDDRAAFQFALDLATRHHVPEEKLVAAYVSTIFLSDRLSLDELKSRLSDPKLVEKMKASPGGVVN</sequence>
<dbReference type="GO" id="GO:0006890">
    <property type="term" value="P:retrograde vesicle-mediated transport, Golgi to endoplasmic reticulum"/>
    <property type="evidence" value="ECO:0007669"/>
    <property type="project" value="InterPro"/>
</dbReference>
<comment type="subcellular location">
    <subcellularLocation>
        <location evidence="1">Endoplasmic reticulum</location>
    </subcellularLocation>
</comment>
<feature type="region of interest" description="Disordered" evidence="5">
    <location>
        <begin position="1"/>
        <end position="29"/>
    </location>
</feature>
<keyword evidence="4" id="KW-0653">Protein transport</keyword>
<dbReference type="Proteomes" id="UP000792457">
    <property type="component" value="Unassembled WGS sequence"/>
</dbReference>
<dbReference type="OrthoDB" id="19988at2759"/>
<comment type="caution">
    <text evidence="7">The sequence shown here is derived from an EMBL/GenBank/DDBJ whole genome shotgun (WGS) entry which is preliminary data.</text>
</comment>
<dbReference type="GO" id="GO:0070939">
    <property type="term" value="C:Dsl1/NZR complex"/>
    <property type="evidence" value="ECO:0007669"/>
    <property type="project" value="TreeGrafter"/>
</dbReference>
<evidence type="ECO:0000313" key="8">
    <source>
        <dbReference type="Proteomes" id="UP000792457"/>
    </source>
</evidence>
<gene>
    <name evidence="7" type="ORF">J437_LFUL010401</name>
</gene>
<keyword evidence="3" id="KW-0256">Endoplasmic reticulum</keyword>
<dbReference type="PANTHER" id="PTHR15922">
    <property type="entry name" value="NEUROBLASTOMA-AMPLIFIED SEQUENCE"/>
    <property type="match status" value="1"/>
</dbReference>
<keyword evidence="2" id="KW-0813">Transport</keyword>
<reference evidence="7" key="1">
    <citation type="submission" date="2013-04" db="EMBL/GenBank/DDBJ databases">
        <authorList>
            <person name="Qu J."/>
            <person name="Murali S.C."/>
            <person name="Bandaranaike D."/>
            <person name="Bellair M."/>
            <person name="Blankenburg K."/>
            <person name="Chao H."/>
            <person name="Dinh H."/>
            <person name="Doddapaneni H."/>
            <person name="Downs B."/>
            <person name="Dugan-Rocha S."/>
            <person name="Elkadiri S."/>
            <person name="Gnanaolivu R.D."/>
            <person name="Hernandez B."/>
            <person name="Javaid M."/>
            <person name="Jayaseelan J.C."/>
            <person name="Lee S."/>
            <person name="Li M."/>
            <person name="Ming W."/>
            <person name="Munidasa M."/>
            <person name="Muniz J."/>
            <person name="Nguyen L."/>
            <person name="Ongeri F."/>
            <person name="Osuji N."/>
            <person name="Pu L.-L."/>
            <person name="Puazo M."/>
            <person name="Qu C."/>
            <person name="Quiroz J."/>
            <person name="Raj R."/>
            <person name="Weissenberger G."/>
            <person name="Xin Y."/>
            <person name="Zou X."/>
            <person name="Han Y."/>
            <person name="Richards S."/>
            <person name="Worley K."/>
            <person name="Muzny D."/>
            <person name="Gibbs R."/>
        </authorList>
    </citation>
    <scope>NUCLEOTIDE SEQUENCE</scope>
    <source>
        <strain evidence="7">Sampled in the wild</strain>
    </source>
</reference>
<dbReference type="EMBL" id="KZ308468">
    <property type="protein sequence ID" value="KAG8230150.1"/>
    <property type="molecule type" value="Genomic_DNA"/>
</dbReference>
<accession>A0A8K0NZH3</accession>
<dbReference type="InterPro" id="IPR013244">
    <property type="entry name" value="Sec39_domain"/>
</dbReference>
<protein>
    <recommendedName>
        <fullName evidence="6">Sec39 domain-containing protein</fullName>
    </recommendedName>
</protein>
<evidence type="ECO:0000256" key="4">
    <source>
        <dbReference type="ARBA" id="ARBA00022927"/>
    </source>
</evidence>